<reference evidence="1" key="1">
    <citation type="submission" date="2021-07" db="EMBL/GenBank/DDBJ databases">
        <authorList>
            <person name="Durling M."/>
        </authorList>
    </citation>
    <scope>NUCLEOTIDE SEQUENCE</scope>
</reference>
<name>A0A9N9Q0Y4_9HELO</name>
<evidence type="ECO:0000313" key="1">
    <source>
        <dbReference type="EMBL" id="CAG8981913.1"/>
    </source>
</evidence>
<proteinExistence type="predicted"/>
<organism evidence="1 2">
    <name type="scientific">Hymenoscyphus albidus</name>
    <dbReference type="NCBI Taxonomy" id="595503"/>
    <lineage>
        <taxon>Eukaryota</taxon>
        <taxon>Fungi</taxon>
        <taxon>Dikarya</taxon>
        <taxon>Ascomycota</taxon>
        <taxon>Pezizomycotina</taxon>
        <taxon>Leotiomycetes</taxon>
        <taxon>Helotiales</taxon>
        <taxon>Helotiaceae</taxon>
        <taxon>Hymenoscyphus</taxon>
    </lineage>
</organism>
<comment type="caution">
    <text evidence="1">The sequence shown here is derived from an EMBL/GenBank/DDBJ whole genome shotgun (WGS) entry which is preliminary data.</text>
</comment>
<protein>
    <submittedName>
        <fullName evidence="1">Uncharacterized protein</fullName>
    </submittedName>
</protein>
<gene>
    <name evidence="1" type="ORF">HYALB_00009168</name>
</gene>
<sequence length="93" mass="10877">MSTQDRLGHLNWMRSRGERVFHEMTHLAIVENRYPRLVTDLPANPVDGLGLLVYGPRMTENLASKFPDYAYLNGTDMYQSKRRDQETDYVMLL</sequence>
<dbReference type="Proteomes" id="UP000701801">
    <property type="component" value="Unassembled WGS sequence"/>
</dbReference>
<evidence type="ECO:0000313" key="2">
    <source>
        <dbReference type="Proteomes" id="UP000701801"/>
    </source>
</evidence>
<keyword evidence="2" id="KW-1185">Reference proteome</keyword>
<accession>A0A9N9Q0Y4</accession>
<dbReference type="AlphaFoldDB" id="A0A9N9Q0Y4"/>
<dbReference type="EMBL" id="CAJVRM010000540">
    <property type="protein sequence ID" value="CAG8981913.1"/>
    <property type="molecule type" value="Genomic_DNA"/>
</dbReference>